<name>A0A1C2I166_ACITH</name>
<evidence type="ECO:0000313" key="2">
    <source>
        <dbReference type="Proteomes" id="UP000094893"/>
    </source>
</evidence>
<evidence type="ECO:0000313" key="1">
    <source>
        <dbReference type="EMBL" id="OCX69724.1"/>
    </source>
</evidence>
<reference evidence="1 2" key="1">
    <citation type="journal article" date="2016" name="Int. J. Mol. Sci.">
        <title>Comparative genomics of the extreme acidophile Acidithiobacillus thiooxidans reveals intraspecific divergence and niche adaptation.</title>
        <authorList>
            <person name="Zhang X."/>
            <person name="Feng X."/>
            <person name="Tao J."/>
            <person name="Ma L."/>
            <person name="Xiao Y."/>
            <person name="Liang Y."/>
            <person name="Liu X."/>
            <person name="Yin H."/>
        </authorList>
    </citation>
    <scope>NUCLEOTIDE SEQUENCE [LARGE SCALE GENOMIC DNA]</scope>
    <source>
        <strain evidence="1 2">A02</strain>
    </source>
</reference>
<comment type="caution">
    <text evidence="1">The sequence shown here is derived from an EMBL/GenBank/DDBJ whole genome shotgun (WGS) entry which is preliminary data.</text>
</comment>
<proteinExistence type="predicted"/>
<organism evidence="1 2">
    <name type="scientific">Acidithiobacillus thiooxidans</name>
    <name type="common">Thiobacillus thiooxidans</name>
    <dbReference type="NCBI Taxonomy" id="930"/>
    <lineage>
        <taxon>Bacteria</taxon>
        <taxon>Pseudomonadati</taxon>
        <taxon>Pseudomonadota</taxon>
        <taxon>Acidithiobacillia</taxon>
        <taxon>Acidithiobacillales</taxon>
        <taxon>Acidithiobacillaceae</taxon>
        <taxon>Acidithiobacillus</taxon>
    </lineage>
</organism>
<sequence length="170" mass="19453">MSTRIYNGFLLETGSSAQLMQSVEAFRPKIQTKGQQLLDRFLKASATSGDALQGWHYWLECRREIAQRGLSHPAVDTEFKLVFFPDGNRFLGIAYTAHEAWFRSWLRQPLVKSYGYWTSSDKPRSISAKAWGERGADWDRVLGDDTPAERGLTIDLHKPNGPLPRRALRR</sequence>
<gene>
    <name evidence="1" type="ORF">A6P07_15780</name>
</gene>
<dbReference type="RefSeq" id="WP_024892331.1">
    <property type="nucleotide sequence ID" value="NZ_LWRZ01000163.1"/>
</dbReference>
<protein>
    <submittedName>
        <fullName evidence="1">Uncharacterized protein</fullName>
    </submittedName>
</protein>
<dbReference type="EMBL" id="LWSA01000226">
    <property type="protein sequence ID" value="OCX69724.1"/>
    <property type="molecule type" value="Genomic_DNA"/>
</dbReference>
<dbReference type="Proteomes" id="UP000094893">
    <property type="component" value="Unassembled WGS sequence"/>
</dbReference>
<accession>A0A1C2I166</accession>
<dbReference type="AlphaFoldDB" id="A0A1C2I166"/>